<feature type="compositionally biased region" description="Low complexity" evidence="1">
    <location>
        <begin position="89"/>
        <end position="105"/>
    </location>
</feature>
<keyword evidence="3" id="KW-1185">Reference proteome</keyword>
<evidence type="ECO:0000256" key="1">
    <source>
        <dbReference type="SAM" id="MobiDB-lite"/>
    </source>
</evidence>
<sequence>MRQRKPHVLKRIHKKQAKKEGRVKTVVVENIELMSKDQKKKLAKQPTNNIRVSGKRKRKMLKRLRHAEKSKNQMEVEVQQVGRTQPQQGTSTEAATEGAAMESDS</sequence>
<accession>A0A9D4INM0</accession>
<gene>
    <name evidence="2" type="ORF">DPMN_179566</name>
</gene>
<feature type="compositionally biased region" description="Basic residues" evidence="1">
    <location>
        <begin position="1"/>
        <end position="17"/>
    </location>
</feature>
<name>A0A9D4INM0_DREPO</name>
<dbReference type="Pfam" id="PF17719">
    <property type="entry name" value="DUF5564"/>
    <property type="match status" value="1"/>
</dbReference>
<organism evidence="2 3">
    <name type="scientific">Dreissena polymorpha</name>
    <name type="common">Zebra mussel</name>
    <name type="synonym">Mytilus polymorpha</name>
    <dbReference type="NCBI Taxonomy" id="45954"/>
    <lineage>
        <taxon>Eukaryota</taxon>
        <taxon>Metazoa</taxon>
        <taxon>Spiralia</taxon>
        <taxon>Lophotrochozoa</taxon>
        <taxon>Mollusca</taxon>
        <taxon>Bivalvia</taxon>
        <taxon>Autobranchia</taxon>
        <taxon>Heteroconchia</taxon>
        <taxon>Euheterodonta</taxon>
        <taxon>Imparidentia</taxon>
        <taxon>Neoheterodontei</taxon>
        <taxon>Myida</taxon>
        <taxon>Dreissenoidea</taxon>
        <taxon>Dreissenidae</taxon>
        <taxon>Dreissena</taxon>
    </lineage>
</organism>
<reference evidence="2" key="1">
    <citation type="journal article" date="2019" name="bioRxiv">
        <title>The Genome of the Zebra Mussel, Dreissena polymorpha: A Resource for Invasive Species Research.</title>
        <authorList>
            <person name="McCartney M.A."/>
            <person name="Auch B."/>
            <person name="Kono T."/>
            <person name="Mallez S."/>
            <person name="Zhang Y."/>
            <person name="Obille A."/>
            <person name="Becker A."/>
            <person name="Abrahante J.E."/>
            <person name="Garbe J."/>
            <person name="Badalamenti J.P."/>
            <person name="Herman A."/>
            <person name="Mangelson H."/>
            <person name="Liachko I."/>
            <person name="Sullivan S."/>
            <person name="Sone E.D."/>
            <person name="Koren S."/>
            <person name="Silverstein K.A.T."/>
            <person name="Beckman K.B."/>
            <person name="Gohl D.M."/>
        </authorList>
    </citation>
    <scope>NUCLEOTIDE SEQUENCE</scope>
    <source>
        <strain evidence="2">Duluth1</strain>
        <tissue evidence="2">Whole animal</tissue>
    </source>
</reference>
<dbReference type="OrthoDB" id="6152136at2759"/>
<dbReference type="AlphaFoldDB" id="A0A9D4INM0"/>
<proteinExistence type="predicted"/>
<dbReference type="InterPro" id="IPR037691">
    <property type="entry name" value="C11orf98"/>
</dbReference>
<evidence type="ECO:0000313" key="2">
    <source>
        <dbReference type="EMBL" id="KAH3778113.1"/>
    </source>
</evidence>
<feature type="region of interest" description="Disordered" evidence="1">
    <location>
        <begin position="1"/>
        <end position="21"/>
    </location>
</feature>
<dbReference type="Proteomes" id="UP000828390">
    <property type="component" value="Unassembled WGS sequence"/>
</dbReference>
<feature type="region of interest" description="Disordered" evidence="1">
    <location>
        <begin position="68"/>
        <end position="105"/>
    </location>
</feature>
<protein>
    <submittedName>
        <fullName evidence="2">Uncharacterized protein</fullName>
    </submittedName>
</protein>
<comment type="caution">
    <text evidence="2">The sequence shown here is derived from an EMBL/GenBank/DDBJ whole genome shotgun (WGS) entry which is preliminary data.</text>
</comment>
<evidence type="ECO:0000313" key="3">
    <source>
        <dbReference type="Proteomes" id="UP000828390"/>
    </source>
</evidence>
<reference evidence="2" key="2">
    <citation type="submission" date="2020-11" db="EMBL/GenBank/DDBJ databases">
        <authorList>
            <person name="McCartney M.A."/>
            <person name="Auch B."/>
            <person name="Kono T."/>
            <person name="Mallez S."/>
            <person name="Becker A."/>
            <person name="Gohl D.M."/>
            <person name="Silverstein K.A.T."/>
            <person name="Koren S."/>
            <person name="Bechman K.B."/>
            <person name="Herman A."/>
            <person name="Abrahante J.E."/>
            <person name="Garbe J."/>
        </authorList>
    </citation>
    <scope>NUCLEOTIDE SEQUENCE</scope>
    <source>
        <strain evidence="2">Duluth1</strain>
        <tissue evidence="2">Whole animal</tissue>
    </source>
</reference>
<dbReference type="EMBL" id="JAIWYP010000009">
    <property type="protein sequence ID" value="KAH3778113.1"/>
    <property type="molecule type" value="Genomic_DNA"/>
</dbReference>